<dbReference type="PANTHER" id="PTHR21058">
    <property type="entry name" value="6,7-DIMETHYL-8-RIBITYLLUMAZINE SYNTHASE DMRL SYNTHASE LUMAZINE SYNTHASE"/>
    <property type="match status" value="1"/>
</dbReference>
<comment type="function">
    <text evidence="7">Catalyzes the formation of 6,7-dimethyl-8-ribityllumazine by condensation of 5-amino-6-(D-ribitylamino)uracil with 3,4-dihydroxy-2-butanone 4-phosphate. This is the penultimate step in the biosynthesis of riboflavin.</text>
</comment>
<comment type="pathway">
    <text evidence="1 7">Cofactor biosynthesis; riboflavin biosynthesis; riboflavin from 2-hydroxy-3-oxobutyl phosphate and 5-amino-6-(D-ribitylamino)uracil: step 1/2.</text>
</comment>
<feature type="binding site" evidence="7">
    <location>
        <position position="119"/>
    </location>
    <ligand>
        <name>5-amino-6-(D-ribitylamino)uracil</name>
        <dbReference type="ChEBI" id="CHEBI:15934"/>
    </ligand>
</feature>
<name>A0A1I0F9K7_9PROT</name>
<dbReference type="EMBL" id="FOIA01000035">
    <property type="protein sequence ID" value="SET54498.1"/>
    <property type="molecule type" value="Genomic_DNA"/>
</dbReference>
<evidence type="ECO:0000313" key="8">
    <source>
        <dbReference type="EMBL" id="SET54498.1"/>
    </source>
</evidence>
<dbReference type="HAMAP" id="MF_00178">
    <property type="entry name" value="Lumazine_synth"/>
    <property type="match status" value="1"/>
</dbReference>
<feature type="binding site" evidence="7">
    <location>
        <begin position="86"/>
        <end position="88"/>
    </location>
    <ligand>
        <name>5-amino-6-(D-ribitylamino)uracil</name>
        <dbReference type="ChEBI" id="CHEBI:15934"/>
    </ligand>
</feature>
<dbReference type="CDD" id="cd09209">
    <property type="entry name" value="Lumazine_synthase-I"/>
    <property type="match status" value="1"/>
</dbReference>
<gene>
    <name evidence="7" type="primary">ribH</name>
    <name evidence="8" type="ORF">SAMN05216326_13513</name>
</gene>
<evidence type="ECO:0000256" key="4">
    <source>
        <dbReference type="ARBA" id="ARBA00022619"/>
    </source>
</evidence>
<dbReference type="InterPro" id="IPR002180">
    <property type="entry name" value="LS/RS"/>
</dbReference>
<dbReference type="UniPathway" id="UPA00275">
    <property type="reaction ID" value="UER00404"/>
</dbReference>
<dbReference type="OrthoDB" id="9809709at2"/>
<dbReference type="RefSeq" id="WP_090661054.1">
    <property type="nucleotide sequence ID" value="NZ_FOIA01000035.1"/>
</dbReference>
<proteinExistence type="inferred from homology"/>
<comment type="catalytic activity">
    <reaction evidence="6 7">
        <text>(2S)-2-hydroxy-3-oxobutyl phosphate + 5-amino-6-(D-ribitylamino)uracil = 6,7-dimethyl-8-(1-D-ribityl)lumazine + phosphate + 2 H2O + H(+)</text>
        <dbReference type="Rhea" id="RHEA:26152"/>
        <dbReference type="ChEBI" id="CHEBI:15377"/>
        <dbReference type="ChEBI" id="CHEBI:15378"/>
        <dbReference type="ChEBI" id="CHEBI:15934"/>
        <dbReference type="ChEBI" id="CHEBI:43474"/>
        <dbReference type="ChEBI" id="CHEBI:58201"/>
        <dbReference type="ChEBI" id="CHEBI:58830"/>
        <dbReference type="EC" id="2.5.1.78"/>
    </reaction>
</comment>
<evidence type="ECO:0000256" key="3">
    <source>
        <dbReference type="ARBA" id="ARBA00012664"/>
    </source>
</evidence>
<evidence type="ECO:0000256" key="7">
    <source>
        <dbReference type="HAMAP-Rule" id="MF_00178"/>
    </source>
</evidence>
<dbReference type="EC" id="2.5.1.78" evidence="3 7"/>
<dbReference type="SUPFAM" id="SSF52121">
    <property type="entry name" value="Lumazine synthase"/>
    <property type="match status" value="1"/>
</dbReference>
<dbReference type="GO" id="GO:0005829">
    <property type="term" value="C:cytosol"/>
    <property type="evidence" value="ECO:0007669"/>
    <property type="project" value="TreeGrafter"/>
</dbReference>
<keyword evidence="5 7" id="KW-0808">Transferase</keyword>
<dbReference type="AlphaFoldDB" id="A0A1I0F9K7"/>
<dbReference type="PANTHER" id="PTHR21058:SF0">
    <property type="entry name" value="6,7-DIMETHYL-8-RIBITYLLUMAZINE SYNTHASE"/>
    <property type="match status" value="1"/>
</dbReference>
<evidence type="ECO:0000256" key="2">
    <source>
        <dbReference type="ARBA" id="ARBA00007424"/>
    </source>
</evidence>
<dbReference type="InterPro" id="IPR036467">
    <property type="entry name" value="LS/RS_sf"/>
</dbReference>
<evidence type="ECO:0000256" key="6">
    <source>
        <dbReference type="ARBA" id="ARBA00048785"/>
    </source>
</evidence>
<dbReference type="Proteomes" id="UP000199345">
    <property type="component" value="Unassembled WGS sequence"/>
</dbReference>
<dbReference type="InterPro" id="IPR034964">
    <property type="entry name" value="LS"/>
</dbReference>
<dbReference type="Gene3D" id="3.40.50.960">
    <property type="entry name" value="Lumazine/riboflavin synthase"/>
    <property type="match status" value="1"/>
</dbReference>
<dbReference type="GO" id="GO:0009231">
    <property type="term" value="P:riboflavin biosynthetic process"/>
    <property type="evidence" value="ECO:0007669"/>
    <property type="project" value="UniProtKB-UniRule"/>
</dbReference>
<dbReference type="GO" id="GO:0009349">
    <property type="term" value="C:riboflavin synthase complex"/>
    <property type="evidence" value="ECO:0007669"/>
    <property type="project" value="UniProtKB-UniRule"/>
</dbReference>
<feature type="binding site" evidence="7">
    <location>
        <begin position="62"/>
        <end position="64"/>
    </location>
    <ligand>
        <name>5-amino-6-(D-ribitylamino)uracil</name>
        <dbReference type="ChEBI" id="CHEBI:15934"/>
    </ligand>
</feature>
<reference evidence="9" key="1">
    <citation type="submission" date="2016-10" db="EMBL/GenBank/DDBJ databases">
        <authorList>
            <person name="Varghese N."/>
            <person name="Submissions S."/>
        </authorList>
    </citation>
    <scope>NUCLEOTIDE SEQUENCE [LARGE SCALE GENOMIC DNA]</scope>
    <source>
        <strain evidence="9">Nm71</strain>
    </source>
</reference>
<feature type="binding site" evidence="7">
    <location>
        <begin position="91"/>
        <end position="92"/>
    </location>
    <ligand>
        <name>(2S)-2-hydroxy-3-oxobutyl phosphate</name>
        <dbReference type="ChEBI" id="CHEBI:58830"/>
    </ligand>
</feature>
<protein>
    <recommendedName>
        <fullName evidence="3 7">6,7-dimethyl-8-ribityllumazine synthase</fullName>
        <shortName evidence="7">DMRL synthase</shortName>
        <shortName evidence="7">LS</shortName>
        <shortName evidence="7">Lumazine synthase</shortName>
        <ecNumber evidence="3 7">2.5.1.78</ecNumber>
    </recommendedName>
</protein>
<evidence type="ECO:0000313" key="9">
    <source>
        <dbReference type="Proteomes" id="UP000199345"/>
    </source>
</evidence>
<dbReference type="GO" id="GO:0000906">
    <property type="term" value="F:6,7-dimethyl-8-ribityllumazine synthase activity"/>
    <property type="evidence" value="ECO:0007669"/>
    <property type="project" value="UniProtKB-UniRule"/>
</dbReference>
<evidence type="ECO:0000256" key="1">
    <source>
        <dbReference type="ARBA" id="ARBA00004917"/>
    </source>
</evidence>
<comment type="similarity">
    <text evidence="2 7">Belongs to the DMRL synthase family.</text>
</comment>
<sequence>MAYYDDILEFEPDLDGEGLRVGIVMSRFNIDIGEGLLGACTAELKKLGVQDADILLVTVPGALEIPASLLKLAYSNQFDVLIALGAVIRGETYHFEVVANESARGIMQVQLETEIPVANGVLTTDTEDQSIERMSQKGMEAARAAVEMGNLLIKLDEYSVD</sequence>
<organism evidence="8 9">
    <name type="scientific">Nitrosomonas marina</name>
    <dbReference type="NCBI Taxonomy" id="917"/>
    <lineage>
        <taxon>Bacteria</taxon>
        <taxon>Pseudomonadati</taxon>
        <taxon>Pseudomonadota</taxon>
        <taxon>Betaproteobacteria</taxon>
        <taxon>Nitrosomonadales</taxon>
        <taxon>Nitrosomonadaceae</taxon>
        <taxon>Nitrosomonas</taxon>
    </lineage>
</organism>
<feature type="binding site" evidence="7">
    <location>
        <position position="133"/>
    </location>
    <ligand>
        <name>(2S)-2-hydroxy-3-oxobutyl phosphate</name>
        <dbReference type="ChEBI" id="CHEBI:58830"/>
    </ligand>
</feature>
<feature type="active site" description="Proton donor" evidence="7">
    <location>
        <position position="94"/>
    </location>
</feature>
<feature type="binding site" evidence="7">
    <location>
        <position position="28"/>
    </location>
    <ligand>
        <name>5-amino-6-(D-ribitylamino)uracil</name>
        <dbReference type="ChEBI" id="CHEBI:15934"/>
    </ligand>
</feature>
<keyword evidence="4 7" id="KW-0686">Riboflavin biosynthesis</keyword>
<evidence type="ECO:0000256" key="5">
    <source>
        <dbReference type="ARBA" id="ARBA00022679"/>
    </source>
</evidence>
<dbReference type="Pfam" id="PF00885">
    <property type="entry name" value="DMRL_synthase"/>
    <property type="match status" value="1"/>
</dbReference>
<accession>A0A1I0F9K7</accession>
<dbReference type="NCBIfam" id="TIGR00114">
    <property type="entry name" value="lumazine-synth"/>
    <property type="match status" value="1"/>
</dbReference>
<keyword evidence="9" id="KW-1185">Reference proteome</keyword>